<proteinExistence type="predicted"/>
<dbReference type="SMART" id="SM00209">
    <property type="entry name" value="TSP1"/>
    <property type="match status" value="6"/>
</dbReference>
<dbReference type="PROSITE" id="PS50092">
    <property type="entry name" value="TSP1"/>
    <property type="match status" value="7"/>
</dbReference>
<dbReference type="FunFam" id="2.20.100.10:FF:000001">
    <property type="entry name" value="semaphorin-5A isoform X1"/>
    <property type="match status" value="2"/>
</dbReference>
<dbReference type="WBParaSite" id="nRc.2.0.1.t39841-RA">
    <property type="protein sequence ID" value="nRc.2.0.1.t39841-RA"/>
    <property type="gene ID" value="nRc.2.0.1.g39841"/>
</dbReference>
<dbReference type="InterPro" id="IPR052065">
    <property type="entry name" value="Compl_asym_regulator"/>
</dbReference>
<evidence type="ECO:0000256" key="5">
    <source>
        <dbReference type="ARBA" id="ARBA00023157"/>
    </source>
</evidence>
<evidence type="ECO:0000256" key="2">
    <source>
        <dbReference type="ARBA" id="ARBA00022525"/>
    </source>
</evidence>
<comment type="subcellular location">
    <subcellularLocation>
        <location evidence="1">Secreted</location>
    </subcellularLocation>
</comment>
<evidence type="ECO:0000313" key="8">
    <source>
        <dbReference type="WBParaSite" id="nRc.2.0.1.t39841-RA"/>
    </source>
</evidence>
<dbReference type="InterPro" id="IPR036383">
    <property type="entry name" value="TSP1_rpt_sf"/>
</dbReference>
<keyword evidence="4" id="KW-0677">Repeat</keyword>
<dbReference type="OMA" id="CEIACIS"/>
<feature type="region of interest" description="Disordered" evidence="6">
    <location>
        <begin position="76"/>
        <end position="96"/>
    </location>
</feature>
<keyword evidence="3" id="KW-0732">Signal</keyword>
<dbReference type="AlphaFoldDB" id="A0A915KM35"/>
<dbReference type="PRINTS" id="PR01705">
    <property type="entry name" value="TSP1REPEAT"/>
</dbReference>
<dbReference type="Gene3D" id="2.20.100.10">
    <property type="entry name" value="Thrombospondin type-1 (TSP1) repeat"/>
    <property type="match status" value="6"/>
</dbReference>
<evidence type="ECO:0000313" key="7">
    <source>
        <dbReference type="Proteomes" id="UP000887565"/>
    </source>
</evidence>
<keyword evidence="5" id="KW-1015">Disulfide bond</keyword>
<name>A0A915KM35_ROMCU</name>
<dbReference type="InterPro" id="IPR000884">
    <property type="entry name" value="TSP1_rpt"/>
</dbReference>
<evidence type="ECO:0000256" key="3">
    <source>
        <dbReference type="ARBA" id="ARBA00022729"/>
    </source>
</evidence>
<dbReference type="SUPFAM" id="SSF82895">
    <property type="entry name" value="TSP-1 type 1 repeat"/>
    <property type="match status" value="6"/>
</dbReference>
<keyword evidence="7" id="KW-1185">Reference proteome</keyword>
<keyword evidence="2" id="KW-0964">Secreted</keyword>
<organism evidence="7 8">
    <name type="scientific">Romanomermis culicivorax</name>
    <name type="common">Nematode worm</name>
    <dbReference type="NCBI Taxonomy" id="13658"/>
    <lineage>
        <taxon>Eukaryota</taxon>
        <taxon>Metazoa</taxon>
        <taxon>Ecdysozoa</taxon>
        <taxon>Nematoda</taxon>
        <taxon>Enoplea</taxon>
        <taxon>Dorylaimia</taxon>
        <taxon>Mermithida</taxon>
        <taxon>Mermithoidea</taxon>
        <taxon>Mermithidae</taxon>
        <taxon>Romanomermis</taxon>
    </lineage>
</organism>
<dbReference type="PANTHER" id="PTHR22906:SF43">
    <property type="entry name" value="PROPERDIN"/>
    <property type="match status" value="1"/>
</dbReference>
<evidence type="ECO:0000256" key="6">
    <source>
        <dbReference type="SAM" id="MobiDB-lite"/>
    </source>
</evidence>
<dbReference type="PANTHER" id="PTHR22906">
    <property type="entry name" value="PROPERDIN"/>
    <property type="match status" value="1"/>
</dbReference>
<dbReference type="Proteomes" id="UP000887565">
    <property type="component" value="Unplaced"/>
</dbReference>
<accession>A0A915KM35</accession>
<dbReference type="Pfam" id="PF00090">
    <property type="entry name" value="TSP_1"/>
    <property type="match status" value="7"/>
</dbReference>
<sequence>CILKTCEALDSLWSEWSPCSQTCGESVKKRVRRCTSRDGQQCKDLLTEELRCPKQRSCPDDNGWSEWSSWAPCSSSCGSGRRSRSRSCDNGQCDGSTIESSPCLIKLCSRIPAGEWKQWSEWDRCSSSCGFQGLRSRSRLCSTFLCDGNSTEYEKCPDVRCPESTDGDFGTWDQWELWSECSKSCGGGPVQSLKRPEWSIWSQWSTCNCDSRRRIRRRMCQIFEPKLMGFCIGPVFEEQACQADSCESVNGQWSNWSHWSACSSECSSRSYRLRNRLCSDPQPSNRGSYCSGPSFERQDCSWLNGCSNGPVNGNWSSWTSWSECSSKCNGQRTRSRFCDNPPASQNGDLCSGPDFDFQQCANGPECR</sequence>
<evidence type="ECO:0000256" key="4">
    <source>
        <dbReference type="ARBA" id="ARBA00022737"/>
    </source>
</evidence>
<reference evidence="8" key="1">
    <citation type="submission" date="2022-11" db="UniProtKB">
        <authorList>
            <consortium name="WormBaseParasite"/>
        </authorList>
    </citation>
    <scope>IDENTIFICATION</scope>
</reference>
<protein>
    <submittedName>
        <fullName evidence="8">Uncharacterized protein</fullName>
    </submittedName>
</protein>
<evidence type="ECO:0000256" key="1">
    <source>
        <dbReference type="ARBA" id="ARBA00004613"/>
    </source>
</evidence>